<accession>A0A1I5KBJ3</accession>
<dbReference type="RefSeq" id="WP_017014788.1">
    <property type="nucleotide sequence ID" value="NZ_FOWR01000003.1"/>
</dbReference>
<evidence type="ECO:0000313" key="5">
    <source>
        <dbReference type="Proteomes" id="UP000182692"/>
    </source>
</evidence>
<keyword evidence="1" id="KW-0175">Coiled coil</keyword>
<keyword evidence="2" id="KW-0472">Membrane</keyword>
<dbReference type="PANTHER" id="PTHR34220">
    <property type="entry name" value="SENSOR HISTIDINE KINASE YPDA"/>
    <property type="match status" value="1"/>
</dbReference>
<feature type="transmembrane region" description="Helical" evidence="2">
    <location>
        <begin position="12"/>
        <end position="31"/>
    </location>
</feature>
<evidence type="ECO:0000256" key="2">
    <source>
        <dbReference type="SAM" id="Phobius"/>
    </source>
</evidence>
<dbReference type="SMART" id="SM00387">
    <property type="entry name" value="HATPase_c"/>
    <property type="match status" value="1"/>
</dbReference>
<dbReference type="Pfam" id="PF06580">
    <property type="entry name" value="His_kinase"/>
    <property type="match status" value="1"/>
</dbReference>
<dbReference type="InterPro" id="IPR036890">
    <property type="entry name" value="HATPase_C_sf"/>
</dbReference>
<reference evidence="4 5" key="1">
    <citation type="submission" date="2016-10" db="EMBL/GenBank/DDBJ databases">
        <authorList>
            <person name="de Groot N.N."/>
        </authorList>
    </citation>
    <scope>NUCLEOTIDE SEQUENCE [LARGE SCALE GENOMIC DNA]</scope>
    <source>
        <strain evidence="4 5">DSM 15893</strain>
    </source>
</reference>
<dbReference type="Proteomes" id="UP000182692">
    <property type="component" value="Unassembled WGS sequence"/>
</dbReference>
<feature type="coiled-coil region" evidence="1">
    <location>
        <begin position="124"/>
        <end position="156"/>
    </location>
</feature>
<evidence type="ECO:0000313" key="4">
    <source>
        <dbReference type="EMBL" id="SFO82348.1"/>
    </source>
</evidence>
<dbReference type="PANTHER" id="PTHR34220:SF9">
    <property type="entry name" value="SIGNAL TRANSDUCTION HISTIDINE KINASE INTERNAL REGION DOMAIN-CONTAINING PROTEIN"/>
    <property type="match status" value="1"/>
</dbReference>
<feature type="transmembrane region" description="Helical" evidence="2">
    <location>
        <begin position="69"/>
        <end position="90"/>
    </location>
</feature>
<sequence>MLNFRRYFDQSQLILTSIVCIIIALCTQYIFEGALFFHLTISFGYGATFVFFSTSFSNAFPHWSDNKKIGATIAFGLVFGAANMLVWIYIRRGVWKWDLLFPVLLATACIALFMLFFFFARERAGRAESELKDIQLRQAEQEKALINSQLRNLQGQMEPHFLFNTLANIQVLIDSDASKAKKLLEKITDLLRASLKQQRQDAIFIGDEVKLLDSYLSIQQIRLSERMSYEIVIDKNIAAQTKFPPFLIQPAVENAVVHGIEPSVKGGFIRLHFKQEGPQLIIEVTDNGLGFNDASKGHGLSMKNVRERLAALYGQNGKLELIPHKDGGFTTRISLVCAL</sequence>
<feature type="transmembrane region" description="Helical" evidence="2">
    <location>
        <begin position="37"/>
        <end position="57"/>
    </location>
</feature>
<dbReference type="SUPFAM" id="SSF103473">
    <property type="entry name" value="MFS general substrate transporter"/>
    <property type="match status" value="1"/>
</dbReference>
<dbReference type="InterPro" id="IPR036259">
    <property type="entry name" value="MFS_trans_sf"/>
</dbReference>
<protein>
    <recommendedName>
        <fullName evidence="3">Histidine kinase/HSP90-like ATPase domain-containing protein</fullName>
    </recommendedName>
</protein>
<dbReference type="GeneID" id="35872797"/>
<organism evidence="4 5">
    <name type="scientific">Enterovibrio norvegicus DSM 15893</name>
    <dbReference type="NCBI Taxonomy" id="1121869"/>
    <lineage>
        <taxon>Bacteria</taxon>
        <taxon>Pseudomonadati</taxon>
        <taxon>Pseudomonadota</taxon>
        <taxon>Gammaproteobacteria</taxon>
        <taxon>Vibrionales</taxon>
        <taxon>Vibrionaceae</taxon>
        <taxon>Enterovibrio</taxon>
    </lineage>
</organism>
<dbReference type="Pfam" id="PF02518">
    <property type="entry name" value="HATPase_c"/>
    <property type="match status" value="1"/>
</dbReference>
<dbReference type="STRING" id="1121869.SAMN03084138_00561"/>
<dbReference type="GO" id="GO:0016020">
    <property type="term" value="C:membrane"/>
    <property type="evidence" value="ECO:0007669"/>
    <property type="project" value="InterPro"/>
</dbReference>
<keyword evidence="2" id="KW-0812">Transmembrane</keyword>
<dbReference type="EMBL" id="FOWR01000003">
    <property type="protein sequence ID" value="SFO82348.1"/>
    <property type="molecule type" value="Genomic_DNA"/>
</dbReference>
<dbReference type="OrthoDB" id="2514702at2"/>
<feature type="domain" description="Histidine kinase/HSP90-like ATPase" evidence="3">
    <location>
        <begin position="243"/>
        <end position="339"/>
    </location>
</feature>
<gene>
    <name evidence="4" type="ORF">SAMN03084138_00561</name>
</gene>
<keyword evidence="2" id="KW-1133">Transmembrane helix</keyword>
<dbReference type="GO" id="GO:0000155">
    <property type="term" value="F:phosphorelay sensor kinase activity"/>
    <property type="evidence" value="ECO:0007669"/>
    <property type="project" value="InterPro"/>
</dbReference>
<dbReference type="AlphaFoldDB" id="A0A1I5KBJ3"/>
<evidence type="ECO:0000256" key="1">
    <source>
        <dbReference type="SAM" id="Coils"/>
    </source>
</evidence>
<name>A0A1I5KBJ3_9GAMM</name>
<proteinExistence type="predicted"/>
<dbReference type="InterPro" id="IPR010559">
    <property type="entry name" value="Sig_transdc_His_kin_internal"/>
</dbReference>
<evidence type="ECO:0000259" key="3">
    <source>
        <dbReference type="SMART" id="SM00387"/>
    </source>
</evidence>
<feature type="transmembrane region" description="Helical" evidence="2">
    <location>
        <begin position="102"/>
        <end position="120"/>
    </location>
</feature>
<dbReference type="InterPro" id="IPR050640">
    <property type="entry name" value="Bact_2-comp_sensor_kinase"/>
</dbReference>
<dbReference type="InterPro" id="IPR003594">
    <property type="entry name" value="HATPase_dom"/>
</dbReference>
<dbReference type="SUPFAM" id="SSF55874">
    <property type="entry name" value="ATPase domain of HSP90 chaperone/DNA topoisomerase II/histidine kinase"/>
    <property type="match status" value="1"/>
</dbReference>
<dbReference type="Gene3D" id="3.30.565.10">
    <property type="entry name" value="Histidine kinase-like ATPase, C-terminal domain"/>
    <property type="match status" value="1"/>
</dbReference>